<evidence type="ECO:0000313" key="2">
    <source>
        <dbReference type="EMBL" id="VDM01157.1"/>
    </source>
</evidence>
<accession>A0A183TE73</accession>
<feature type="region of interest" description="Disordered" evidence="1">
    <location>
        <begin position="1"/>
        <end position="27"/>
    </location>
</feature>
<organism evidence="4">
    <name type="scientific">Schistocephalus solidus</name>
    <name type="common">Tapeworm</name>
    <dbReference type="NCBI Taxonomy" id="70667"/>
    <lineage>
        <taxon>Eukaryota</taxon>
        <taxon>Metazoa</taxon>
        <taxon>Spiralia</taxon>
        <taxon>Lophotrochozoa</taxon>
        <taxon>Platyhelminthes</taxon>
        <taxon>Cestoda</taxon>
        <taxon>Eucestoda</taxon>
        <taxon>Diphyllobothriidea</taxon>
        <taxon>Diphyllobothriidae</taxon>
        <taxon>Schistocephalus</taxon>
    </lineage>
</organism>
<name>A0A183TE73_SCHSO</name>
<evidence type="ECO:0000313" key="4">
    <source>
        <dbReference type="WBParaSite" id="SSLN_0001533001-mRNA-1"/>
    </source>
</evidence>
<sequence length="88" mass="8261">MLLLRRGVPGGGGGGGGGGGVGGGGGGGLVTTTGVDPGCIRAIIGCTAIDGAVAIDLGMQRPLMRAIQGATFDPSLLSSGNLGGAKRR</sequence>
<dbReference type="Proteomes" id="UP000275846">
    <property type="component" value="Unassembled WGS sequence"/>
</dbReference>
<evidence type="ECO:0000256" key="1">
    <source>
        <dbReference type="SAM" id="MobiDB-lite"/>
    </source>
</evidence>
<protein>
    <submittedName>
        <fullName evidence="2 4">Uncharacterized protein</fullName>
    </submittedName>
</protein>
<feature type="compositionally biased region" description="Gly residues" evidence="1">
    <location>
        <begin position="8"/>
        <end position="27"/>
    </location>
</feature>
<proteinExistence type="predicted"/>
<dbReference type="AlphaFoldDB" id="A0A183TE73"/>
<reference evidence="4" key="1">
    <citation type="submission" date="2016-06" db="UniProtKB">
        <authorList>
            <consortium name="WormBaseParasite"/>
        </authorList>
    </citation>
    <scope>IDENTIFICATION</scope>
</reference>
<evidence type="ECO:0000313" key="3">
    <source>
        <dbReference type="Proteomes" id="UP000275846"/>
    </source>
</evidence>
<dbReference type="EMBL" id="UYSU01039301">
    <property type="protein sequence ID" value="VDM01157.1"/>
    <property type="molecule type" value="Genomic_DNA"/>
</dbReference>
<keyword evidence="3" id="KW-1185">Reference proteome</keyword>
<dbReference type="WBParaSite" id="SSLN_0001533001-mRNA-1">
    <property type="protein sequence ID" value="SSLN_0001533001-mRNA-1"/>
    <property type="gene ID" value="SSLN_0001533001"/>
</dbReference>
<reference evidence="2 3" key="2">
    <citation type="submission" date="2018-11" db="EMBL/GenBank/DDBJ databases">
        <authorList>
            <consortium name="Pathogen Informatics"/>
        </authorList>
    </citation>
    <scope>NUCLEOTIDE SEQUENCE [LARGE SCALE GENOMIC DNA]</scope>
    <source>
        <strain evidence="2 3">NST_G2</strain>
    </source>
</reference>
<gene>
    <name evidence="2" type="ORF">SSLN_LOCUS14771</name>
</gene>